<evidence type="ECO:0000256" key="7">
    <source>
        <dbReference type="ARBA" id="ARBA00047899"/>
    </source>
</evidence>
<comment type="catalytic activity">
    <reaction evidence="8">
        <text>L-seryl-[protein] + ATP = O-phospho-L-seryl-[protein] + ADP + H(+)</text>
        <dbReference type="Rhea" id="RHEA:17989"/>
        <dbReference type="Rhea" id="RHEA-COMP:9863"/>
        <dbReference type="Rhea" id="RHEA-COMP:11604"/>
        <dbReference type="ChEBI" id="CHEBI:15378"/>
        <dbReference type="ChEBI" id="CHEBI:29999"/>
        <dbReference type="ChEBI" id="CHEBI:30616"/>
        <dbReference type="ChEBI" id="CHEBI:83421"/>
        <dbReference type="ChEBI" id="CHEBI:456216"/>
        <dbReference type="EC" id="2.7.11.1"/>
    </reaction>
</comment>
<dbReference type="InterPro" id="IPR000719">
    <property type="entry name" value="Prot_kinase_dom"/>
</dbReference>
<dbReference type="PANTHER" id="PTHR24356:SF1">
    <property type="entry name" value="SERINE_THREONINE-PROTEIN KINASE GREATWALL"/>
    <property type="match status" value="1"/>
</dbReference>
<dbReference type="SUPFAM" id="SSF56112">
    <property type="entry name" value="Protein kinase-like (PK-like)"/>
    <property type="match status" value="1"/>
</dbReference>
<dbReference type="AlphaFoldDB" id="A0A7S4AWN8"/>
<dbReference type="GO" id="GO:0005524">
    <property type="term" value="F:ATP binding"/>
    <property type="evidence" value="ECO:0007669"/>
    <property type="project" value="UniProtKB-UniRule"/>
</dbReference>
<evidence type="ECO:0000313" key="13">
    <source>
        <dbReference type="EMBL" id="CAE0729448.1"/>
    </source>
</evidence>
<feature type="compositionally biased region" description="Basic and acidic residues" evidence="11">
    <location>
        <begin position="279"/>
        <end position="301"/>
    </location>
</feature>
<evidence type="ECO:0000256" key="11">
    <source>
        <dbReference type="SAM" id="MobiDB-lite"/>
    </source>
</evidence>
<evidence type="ECO:0000256" key="3">
    <source>
        <dbReference type="ARBA" id="ARBA00022679"/>
    </source>
</evidence>
<dbReference type="PANTHER" id="PTHR24356">
    <property type="entry name" value="SERINE/THREONINE-PROTEIN KINASE"/>
    <property type="match status" value="1"/>
</dbReference>
<gene>
    <name evidence="13" type="ORF">PAUS00366_LOCUS22233</name>
</gene>
<evidence type="ECO:0000256" key="8">
    <source>
        <dbReference type="ARBA" id="ARBA00048679"/>
    </source>
</evidence>
<feature type="domain" description="Protein kinase" evidence="12">
    <location>
        <begin position="7"/>
        <end position="353"/>
    </location>
</feature>
<evidence type="ECO:0000256" key="2">
    <source>
        <dbReference type="ARBA" id="ARBA00022527"/>
    </source>
</evidence>
<dbReference type="GO" id="GO:0004674">
    <property type="term" value="F:protein serine/threonine kinase activity"/>
    <property type="evidence" value="ECO:0007669"/>
    <property type="project" value="UniProtKB-KW"/>
</dbReference>
<accession>A0A7S4AWN8</accession>
<dbReference type="InterPro" id="IPR017441">
    <property type="entry name" value="Protein_kinase_ATP_BS"/>
</dbReference>
<feature type="compositionally biased region" description="Low complexity" evidence="11">
    <location>
        <begin position="266"/>
        <end position="276"/>
    </location>
</feature>
<dbReference type="SMART" id="SM00220">
    <property type="entry name" value="S_TKc"/>
    <property type="match status" value="1"/>
</dbReference>
<keyword evidence="3" id="KW-0808">Transferase</keyword>
<name>A0A7S4AWN8_9STRA</name>
<evidence type="ECO:0000256" key="4">
    <source>
        <dbReference type="ARBA" id="ARBA00022741"/>
    </source>
</evidence>
<dbReference type="InterPro" id="IPR008271">
    <property type="entry name" value="Ser/Thr_kinase_AS"/>
</dbReference>
<protein>
    <recommendedName>
        <fullName evidence="1">non-specific serine/threonine protein kinase</fullName>
        <ecNumber evidence="1">2.7.11.1</ecNumber>
    </recommendedName>
</protein>
<reference evidence="13" key="1">
    <citation type="submission" date="2021-01" db="EMBL/GenBank/DDBJ databases">
        <authorList>
            <person name="Corre E."/>
            <person name="Pelletier E."/>
            <person name="Niang G."/>
            <person name="Scheremetjew M."/>
            <person name="Finn R."/>
            <person name="Kale V."/>
            <person name="Holt S."/>
            <person name="Cochrane G."/>
            <person name="Meng A."/>
            <person name="Brown T."/>
            <person name="Cohen L."/>
        </authorList>
    </citation>
    <scope>NUCLEOTIDE SEQUENCE</scope>
    <source>
        <strain evidence="13">10249 10 AB</strain>
    </source>
</reference>
<dbReference type="Pfam" id="PF00069">
    <property type="entry name" value="Pkinase"/>
    <property type="match status" value="1"/>
</dbReference>
<evidence type="ECO:0000256" key="6">
    <source>
        <dbReference type="ARBA" id="ARBA00022840"/>
    </source>
</evidence>
<feature type="binding site" evidence="9">
    <location>
        <position position="36"/>
    </location>
    <ligand>
        <name>ATP</name>
        <dbReference type="ChEBI" id="CHEBI:30616"/>
    </ligand>
</feature>
<dbReference type="InterPro" id="IPR011009">
    <property type="entry name" value="Kinase-like_dom_sf"/>
</dbReference>
<feature type="region of interest" description="Disordered" evidence="11">
    <location>
        <begin position="261"/>
        <end position="318"/>
    </location>
</feature>
<keyword evidence="4 9" id="KW-0547">Nucleotide-binding</keyword>
<sequence>MSSAAEYWVGPTIGEGAFGHVVYAVHKTTRRKVAIKVMETSMIAHTARNRHHYQRQLKEKTAMILNERRILSLPELRSSKWIVNLWAAFCDDSNTSSDSKFLYFVMELATGGDLQGLIQRAMSSPSNRVSWRRDSVPHYASQLIAAVEFMHSSGVLHCDLKPENVLLDASTGDIKLADFGCALATKQQHQYSFPRGTARYSSPEVLRAKSPSTLTVAVDYWSVGCILHAMFLGKSPFDQGLEALTIRAIFDYVAGGGGQGSNDVHTASTDAASATTRINNRDESEIHGKDNQNNEIKDNKDATSSNLTLPNEWSSEDGDDSNLYPLYRLLRGLLAVVPDDRTDFWTTNVIPSLDLKLHGESVGDEDLPRENDTHALTVAATTMTNTITDRSILLPIPDWKDQVEATTLRDGSLGWFVFQI</sequence>
<proteinExistence type="inferred from homology"/>
<organism evidence="13">
    <name type="scientific">Pseudo-nitzschia australis</name>
    <dbReference type="NCBI Taxonomy" id="44445"/>
    <lineage>
        <taxon>Eukaryota</taxon>
        <taxon>Sar</taxon>
        <taxon>Stramenopiles</taxon>
        <taxon>Ochrophyta</taxon>
        <taxon>Bacillariophyta</taxon>
        <taxon>Bacillariophyceae</taxon>
        <taxon>Bacillariophycidae</taxon>
        <taxon>Bacillariales</taxon>
        <taxon>Bacillariaceae</taxon>
        <taxon>Pseudo-nitzschia</taxon>
    </lineage>
</organism>
<keyword evidence="5" id="KW-0418">Kinase</keyword>
<keyword evidence="2 10" id="KW-0723">Serine/threonine-protein kinase</keyword>
<dbReference type="InterPro" id="IPR050236">
    <property type="entry name" value="Ser_Thr_kinase_AGC"/>
</dbReference>
<evidence type="ECO:0000256" key="10">
    <source>
        <dbReference type="RuleBase" id="RU000304"/>
    </source>
</evidence>
<evidence type="ECO:0000256" key="9">
    <source>
        <dbReference type="PROSITE-ProRule" id="PRU10141"/>
    </source>
</evidence>
<dbReference type="PROSITE" id="PS00107">
    <property type="entry name" value="PROTEIN_KINASE_ATP"/>
    <property type="match status" value="1"/>
</dbReference>
<comment type="catalytic activity">
    <reaction evidence="7">
        <text>L-threonyl-[protein] + ATP = O-phospho-L-threonyl-[protein] + ADP + H(+)</text>
        <dbReference type="Rhea" id="RHEA:46608"/>
        <dbReference type="Rhea" id="RHEA-COMP:11060"/>
        <dbReference type="Rhea" id="RHEA-COMP:11605"/>
        <dbReference type="ChEBI" id="CHEBI:15378"/>
        <dbReference type="ChEBI" id="CHEBI:30013"/>
        <dbReference type="ChEBI" id="CHEBI:30616"/>
        <dbReference type="ChEBI" id="CHEBI:61977"/>
        <dbReference type="ChEBI" id="CHEBI:456216"/>
        <dbReference type="EC" id="2.7.11.1"/>
    </reaction>
</comment>
<dbReference type="Gene3D" id="3.30.200.20">
    <property type="entry name" value="Phosphorylase Kinase, domain 1"/>
    <property type="match status" value="1"/>
</dbReference>
<feature type="compositionally biased region" description="Polar residues" evidence="11">
    <location>
        <begin position="302"/>
        <end position="313"/>
    </location>
</feature>
<evidence type="ECO:0000256" key="5">
    <source>
        <dbReference type="ARBA" id="ARBA00022777"/>
    </source>
</evidence>
<evidence type="ECO:0000256" key="1">
    <source>
        <dbReference type="ARBA" id="ARBA00012513"/>
    </source>
</evidence>
<dbReference type="EMBL" id="HBIX01034076">
    <property type="protein sequence ID" value="CAE0729448.1"/>
    <property type="molecule type" value="Transcribed_RNA"/>
</dbReference>
<dbReference type="Gene3D" id="1.10.510.10">
    <property type="entry name" value="Transferase(Phosphotransferase) domain 1"/>
    <property type="match status" value="1"/>
</dbReference>
<keyword evidence="6 9" id="KW-0067">ATP-binding</keyword>
<dbReference type="PROSITE" id="PS00108">
    <property type="entry name" value="PROTEIN_KINASE_ST"/>
    <property type="match status" value="1"/>
</dbReference>
<comment type="similarity">
    <text evidence="10">Belongs to the protein kinase superfamily.</text>
</comment>
<dbReference type="EC" id="2.7.11.1" evidence="1"/>
<dbReference type="PROSITE" id="PS50011">
    <property type="entry name" value="PROTEIN_KINASE_DOM"/>
    <property type="match status" value="1"/>
</dbReference>
<evidence type="ECO:0000259" key="12">
    <source>
        <dbReference type="PROSITE" id="PS50011"/>
    </source>
</evidence>